<dbReference type="Pfam" id="PF03358">
    <property type="entry name" value="FMN_red"/>
    <property type="match status" value="1"/>
</dbReference>
<reference evidence="2 3" key="1">
    <citation type="submission" date="2017-02" db="EMBL/GenBank/DDBJ databases">
        <authorList>
            <person name="Peterson S.W."/>
        </authorList>
    </citation>
    <scope>NUCLEOTIDE SEQUENCE [LARGE SCALE GENOMIC DNA]</scope>
    <source>
        <strain evidence="2 3">DSM 25262</strain>
    </source>
</reference>
<dbReference type="SUPFAM" id="SSF52218">
    <property type="entry name" value="Flavoproteins"/>
    <property type="match status" value="1"/>
</dbReference>
<feature type="domain" description="NADPH-dependent FMN reductase-like" evidence="1">
    <location>
        <begin position="6"/>
        <end position="141"/>
    </location>
</feature>
<name>A0A1T5LD14_9BACT</name>
<dbReference type="EMBL" id="FUZU01000002">
    <property type="protein sequence ID" value="SKC73882.1"/>
    <property type="molecule type" value="Genomic_DNA"/>
</dbReference>
<protein>
    <submittedName>
        <fullName evidence="2">NAD(P)H-dependent FMN reductase</fullName>
    </submittedName>
</protein>
<dbReference type="InterPro" id="IPR050712">
    <property type="entry name" value="NAD(P)H-dep_reductase"/>
</dbReference>
<dbReference type="InterPro" id="IPR005025">
    <property type="entry name" value="FMN_Rdtase-like_dom"/>
</dbReference>
<keyword evidence="3" id="KW-1185">Reference proteome</keyword>
<organism evidence="2 3">
    <name type="scientific">Ohtaekwangia koreensis</name>
    <dbReference type="NCBI Taxonomy" id="688867"/>
    <lineage>
        <taxon>Bacteria</taxon>
        <taxon>Pseudomonadati</taxon>
        <taxon>Bacteroidota</taxon>
        <taxon>Cytophagia</taxon>
        <taxon>Cytophagales</taxon>
        <taxon>Fulvivirgaceae</taxon>
        <taxon>Ohtaekwangia</taxon>
    </lineage>
</organism>
<dbReference type="Proteomes" id="UP000190961">
    <property type="component" value="Unassembled WGS sequence"/>
</dbReference>
<dbReference type="GO" id="GO:0005829">
    <property type="term" value="C:cytosol"/>
    <property type="evidence" value="ECO:0007669"/>
    <property type="project" value="TreeGrafter"/>
</dbReference>
<dbReference type="STRING" id="688867.SAMN05660236_2998"/>
<dbReference type="InterPro" id="IPR029039">
    <property type="entry name" value="Flavoprotein-like_sf"/>
</dbReference>
<dbReference type="PANTHER" id="PTHR30543:SF21">
    <property type="entry name" value="NAD(P)H-DEPENDENT FMN REDUCTASE LOT6"/>
    <property type="match status" value="1"/>
</dbReference>
<dbReference type="Gene3D" id="3.40.50.360">
    <property type="match status" value="1"/>
</dbReference>
<sequence length="177" mass="18993">MHSSPIKILTVSGSLRENSSTQIVLNFLEKSTAANVVVTQYKGIADLPHFNDSNEVPSTVEAWRRQLTEADGVLICTPEYAFGVPGSLKNALDWTVGSCEFVNKPVAVITAATGGDKAHASLLLTLSALSSKVSDEAALLIPFIRSKIDKEGNIKDSETERALLAVWNALIKSIVNL</sequence>
<dbReference type="RefSeq" id="WP_079687562.1">
    <property type="nucleotide sequence ID" value="NZ_FUZU01000002.1"/>
</dbReference>
<evidence type="ECO:0000313" key="3">
    <source>
        <dbReference type="Proteomes" id="UP000190961"/>
    </source>
</evidence>
<proteinExistence type="predicted"/>
<dbReference type="OrthoDB" id="9812295at2"/>
<dbReference type="GO" id="GO:0010181">
    <property type="term" value="F:FMN binding"/>
    <property type="evidence" value="ECO:0007669"/>
    <property type="project" value="TreeGrafter"/>
</dbReference>
<dbReference type="AlphaFoldDB" id="A0A1T5LD14"/>
<evidence type="ECO:0000259" key="1">
    <source>
        <dbReference type="Pfam" id="PF03358"/>
    </source>
</evidence>
<accession>A0A1T5LD14</accession>
<gene>
    <name evidence="2" type="ORF">SAMN05660236_2998</name>
</gene>
<evidence type="ECO:0000313" key="2">
    <source>
        <dbReference type="EMBL" id="SKC73882.1"/>
    </source>
</evidence>
<dbReference type="GO" id="GO:0016491">
    <property type="term" value="F:oxidoreductase activity"/>
    <property type="evidence" value="ECO:0007669"/>
    <property type="project" value="InterPro"/>
</dbReference>
<dbReference type="PANTHER" id="PTHR30543">
    <property type="entry name" value="CHROMATE REDUCTASE"/>
    <property type="match status" value="1"/>
</dbReference>